<accession>A0A0E9XV20</accession>
<dbReference type="EMBL" id="GBXM01002857">
    <property type="protein sequence ID" value="JAI05721.1"/>
    <property type="molecule type" value="Transcribed_RNA"/>
</dbReference>
<organism evidence="1">
    <name type="scientific">Anguilla anguilla</name>
    <name type="common">European freshwater eel</name>
    <name type="synonym">Muraena anguilla</name>
    <dbReference type="NCBI Taxonomy" id="7936"/>
    <lineage>
        <taxon>Eukaryota</taxon>
        <taxon>Metazoa</taxon>
        <taxon>Chordata</taxon>
        <taxon>Craniata</taxon>
        <taxon>Vertebrata</taxon>
        <taxon>Euteleostomi</taxon>
        <taxon>Actinopterygii</taxon>
        <taxon>Neopterygii</taxon>
        <taxon>Teleostei</taxon>
        <taxon>Anguilliformes</taxon>
        <taxon>Anguillidae</taxon>
        <taxon>Anguilla</taxon>
    </lineage>
</organism>
<proteinExistence type="predicted"/>
<evidence type="ECO:0000313" key="1">
    <source>
        <dbReference type="EMBL" id="JAI05721.1"/>
    </source>
</evidence>
<protein>
    <submittedName>
        <fullName evidence="1">Uncharacterized protein</fullName>
    </submittedName>
</protein>
<name>A0A0E9XV20_ANGAN</name>
<dbReference type="AlphaFoldDB" id="A0A0E9XV20"/>
<reference evidence="1" key="1">
    <citation type="submission" date="2014-11" db="EMBL/GenBank/DDBJ databases">
        <authorList>
            <person name="Amaro Gonzalez C."/>
        </authorList>
    </citation>
    <scope>NUCLEOTIDE SEQUENCE</scope>
</reference>
<sequence length="39" mass="4652">MLDFVCIDFRTVKRPRCPFTENNAHPWTNQNRVFSQAIV</sequence>
<reference evidence="1" key="2">
    <citation type="journal article" date="2015" name="Fish Shellfish Immunol.">
        <title>Early steps in the European eel (Anguilla anguilla)-Vibrio vulnificus interaction in the gills: Role of the RtxA13 toxin.</title>
        <authorList>
            <person name="Callol A."/>
            <person name="Pajuelo D."/>
            <person name="Ebbesson L."/>
            <person name="Teles M."/>
            <person name="MacKenzie S."/>
            <person name="Amaro C."/>
        </authorList>
    </citation>
    <scope>NUCLEOTIDE SEQUENCE</scope>
</reference>